<accession>A0A1X2IYR4</accession>
<organism evidence="1 2">
    <name type="scientific">Absidia repens</name>
    <dbReference type="NCBI Taxonomy" id="90262"/>
    <lineage>
        <taxon>Eukaryota</taxon>
        <taxon>Fungi</taxon>
        <taxon>Fungi incertae sedis</taxon>
        <taxon>Mucoromycota</taxon>
        <taxon>Mucoromycotina</taxon>
        <taxon>Mucoromycetes</taxon>
        <taxon>Mucorales</taxon>
        <taxon>Cunninghamellaceae</taxon>
        <taxon>Absidia</taxon>
    </lineage>
</organism>
<gene>
    <name evidence="1" type="ORF">BCR42DRAFT_402954</name>
</gene>
<dbReference type="STRING" id="90262.A0A1X2IYR4"/>
<keyword evidence="2" id="KW-1185">Reference proteome</keyword>
<sequence length="330" mass="37823">MYSIAATPRSLACWLTKQKGHRFSIYYAILAMPHLCDDHFIRLLFNQGALLSRHLVQQLVTLYGKNPTQPTVTSLFIRSIQQLPFSGYAILIHHGFQLYGNILVSPDQDDYHRLMMPTVAENAVVEKKMHAWQEAIHDYCFLPAPVVFGGSSYSRQLIRLADTRPDLFDSISPVFSFDMDACHALWECIFLFLLDLSFTHHSVDHHHEQLACLHRIIKPHNNNMSRFAATPAAIQGPGWYGKKKTTPSTIQKSTPVDDLDIFAHAFISFFAKYPIGYCTDHVMHKLLSLCFKHLHPSFDLRLALTKIMDDLPTMRKDITHQIDQFLKSQS</sequence>
<protein>
    <submittedName>
        <fullName evidence="1">Uncharacterized protein</fullName>
    </submittedName>
</protein>
<evidence type="ECO:0000313" key="1">
    <source>
        <dbReference type="EMBL" id="ORZ24435.1"/>
    </source>
</evidence>
<dbReference type="EMBL" id="MCGE01000002">
    <property type="protein sequence ID" value="ORZ24435.1"/>
    <property type="molecule type" value="Genomic_DNA"/>
</dbReference>
<name>A0A1X2IYR4_9FUNG</name>
<dbReference type="Proteomes" id="UP000193560">
    <property type="component" value="Unassembled WGS sequence"/>
</dbReference>
<dbReference type="OrthoDB" id="270318at2759"/>
<reference evidence="1 2" key="1">
    <citation type="submission" date="2016-07" db="EMBL/GenBank/DDBJ databases">
        <title>Pervasive Adenine N6-methylation of Active Genes in Fungi.</title>
        <authorList>
            <consortium name="DOE Joint Genome Institute"/>
            <person name="Mondo S.J."/>
            <person name="Dannebaum R.O."/>
            <person name="Kuo R.C."/>
            <person name="Labutti K."/>
            <person name="Haridas S."/>
            <person name="Kuo A."/>
            <person name="Salamov A."/>
            <person name="Ahrendt S.R."/>
            <person name="Lipzen A."/>
            <person name="Sullivan W."/>
            <person name="Andreopoulos W.B."/>
            <person name="Clum A."/>
            <person name="Lindquist E."/>
            <person name="Daum C."/>
            <person name="Ramamoorthy G.K."/>
            <person name="Gryganskyi A."/>
            <person name="Culley D."/>
            <person name="Magnuson J.K."/>
            <person name="James T.Y."/>
            <person name="O'Malley M.A."/>
            <person name="Stajich J.E."/>
            <person name="Spatafora J.W."/>
            <person name="Visel A."/>
            <person name="Grigoriev I.V."/>
        </authorList>
    </citation>
    <scope>NUCLEOTIDE SEQUENCE [LARGE SCALE GENOMIC DNA]</scope>
    <source>
        <strain evidence="1 2">NRRL 1336</strain>
    </source>
</reference>
<dbReference type="AlphaFoldDB" id="A0A1X2IYR4"/>
<comment type="caution">
    <text evidence="1">The sequence shown here is derived from an EMBL/GenBank/DDBJ whole genome shotgun (WGS) entry which is preliminary data.</text>
</comment>
<evidence type="ECO:0000313" key="2">
    <source>
        <dbReference type="Proteomes" id="UP000193560"/>
    </source>
</evidence>
<proteinExistence type="predicted"/>